<dbReference type="AlphaFoldDB" id="A0AA88HAM6"/>
<dbReference type="Pfam" id="PF08246">
    <property type="entry name" value="Inhibitor_I29"/>
    <property type="match status" value="1"/>
</dbReference>
<accession>A0AA88HAM6</accession>
<dbReference type="PROSITE" id="PS00639">
    <property type="entry name" value="THIOL_PROTEASE_HIS"/>
    <property type="match status" value="1"/>
</dbReference>
<reference evidence="15" key="1">
    <citation type="submission" date="2023-07" db="EMBL/GenBank/DDBJ databases">
        <title>Chromosome-level genome assembly of Artemia franciscana.</title>
        <authorList>
            <person name="Jo E."/>
        </authorList>
    </citation>
    <scope>NUCLEOTIDE SEQUENCE</scope>
    <source>
        <tissue evidence="15">Whole body</tissue>
    </source>
</reference>
<keyword evidence="5" id="KW-0378">Hydrolase</keyword>
<feature type="chain" id="PRO_5041891704" evidence="11">
    <location>
        <begin position="17"/>
        <end position="465"/>
    </location>
</feature>
<evidence type="ECO:0000259" key="13">
    <source>
        <dbReference type="SMART" id="SM00645"/>
    </source>
</evidence>
<keyword evidence="6" id="KW-0788">Thiol protease</keyword>
<dbReference type="EMBL" id="JAVRJZ010000019">
    <property type="protein sequence ID" value="KAK2706788.1"/>
    <property type="molecule type" value="Genomic_DNA"/>
</dbReference>
<dbReference type="Gene3D" id="3.10.450.10">
    <property type="match status" value="1"/>
</dbReference>
<evidence type="ECO:0000256" key="1">
    <source>
        <dbReference type="ARBA" id="ARBA00008455"/>
    </source>
</evidence>
<dbReference type="FunFam" id="3.90.70.10:FF:000130">
    <property type="entry name" value="Cysteine proteinase 1"/>
    <property type="match status" value="1"/>
</dbReference>
<evidence type="ECO:0000256" key="2">
    <source>
        <dbReference type="ARBA" id="ARBA00009403"/>
    </source>
</evidence>
<dbReference type="InterPro" id="IPR013201">
    <property type="entry name" value="Prot_inhib_I29"/>
</dbReference>
<dbReference type="InterPro" id="IPR038765">
    <property type="entry name" value="Papain-like_cys_pep_sf"/>
</dbReference>
<evidence type="ECO:0000313" key="16">
    <source>
        <dbReference type="Proteomes" id="UP001187531"/>
    </source>
</evidence>
<dbReference type="InterPro" id="IPR018073">
    <property type="entry name" value="Prot_inh_cystat_CS"/>
</dbReference>
<dbReference type="SUPFAM" id="SSF54403">
    <property type="entry name" value="Cystatin/monellin"/>
    <property type="match status" value="1"/>
</dbReference>
<dbReference type="GO" id="GO:0004869">
    <property type="term" value="F:cysteine-type endopeptidase inhibitor activity"/>
    <property type="evidence" value="ECO:0007669"/>
    <property type="project" value="InterPro"/>
</dbReference>
<evidence type="ECO:0000256" key="4">
    <source>
        <dbReference type="ARBA" id="ARBA00022729"/>
    </source>
</evidence>
<evidence type="ECO:0000256" key="10">
    <source>
        <dbReference type="SAM" id="Coils"/>
    </source>
</evidence>
<dbReference type="PROSITE" id="PS00139">
    <property type="entry name" value="THIOL_PROTEASE_CYS"/>
    <property type="match status" value="1"/>
</dbReference>
<dbReference type="PANTHER" id="PTHR12411">
    <property type="entry name" value="CYSTEINE PROTEASE FAMILY C1-RELATED"/>
    <property type="match status" value="1"/>
</dbReference>
<dbReference type="GO" id="GO:0008234">
    <property type="term" value="F:cysteine-type peptidase activity"/>
    <property type="evidence" value="ECO:0007669"/>
    <property type="project" value="UniProtKB-KW"/>
</dbReference>
<comment type="caution">
    <text evidence="15">The sequence shown here is derived from an EMBL/GenBank/DDBJ whole genome shotgun (WGS) entry which is preliminary data.</text>
</comment>
<dbReference type="EMBL" id="JAVRJZ010000019">
    <property type="protein sequence ID" value="KAK2706789.1"/>
    <property type="molecule type" value="Genomic_DNA"/>
</dbReference>
<feature type="signal peptide" evidence="11">
    <location>
        <begin position="1"/>
        <end position="16"/>
    </location>
</feature>
<feature type="domain" description="Cystatin" evidence="12">
    <location>
        <begin position="19"/>
        <end position="125"/>
    </location>
</feature>
<dbReference type="SUPFAM" id="SSF54001">
    <property type="entry name" value="Cysteine proteinases"/>
    <property type="match status" value="1"/>
</dbReference>
<dbReference type="PRINTS" id="PR00705">
    <property type="entry name" value="PAPAIN"/>
</dbReference>
<evidence type="ECO:0000259" key="14">
    <source>
        <dbReference type="SMART" id="SM00848"/>
    </source>
</evidence>
<keyword evidence="8" id="KW-1015">Disulfide bond</keyword>
<evidence type="ECO:0000313" key="15">
    <source>
        <dbReference type="EMBL" id="KAK2706789.1"/>
    </source>
</evidence>
<dbReference type="Gene3D" id="3.90.70.10">
    <property type="entry name" value="Cysteine proteinases"/>
    <property type="match status" value="1"/>
</dbReference>
<keyword evidence="10" id="KW-0175">Coiled coil</keyword>
<protein>
    <submittedName>
        <fullName evidence="15">Uncharacterized protein</fullName>
    </submittedName>
</protein>
<evidence type="ECO:0000256" key="7">
    <source>
        <dbReference type="ARBA" id="ARBA00023145"/>
    </source>
</evidence>
<dbReference type="InterPro" id="IPR000010">
    <property type="entry name" value="Cystatin_dom"/>
</dbReference>
<evidence type="ECO:0000259" key="12">
    <source>
        <dbReference type="SMART" id="SM00043"/>
    </source>
</evidence>
<dbReference type="InterPro" id="IPR000169">
    <property type="entry name" value="Pept_cys_AS"/>
</dbReference>
<dbReference type="InterPro" id="IPR000668">
    <property type="entry name" value="Peptidase_C1A_C"/>
</dbReference>
<dbReference type="InterPro" id="IPR025661">
    <property type="entry name" value="Pept_asp_AS"/>
</dbReference>
<dbReference type="PROSITE" id="PS00640">
    <property type="entry name" value="THIOL_PROTEASE_ASN"/>
    <property type="match status" value="1"/>
</dbReference>
<comment type="similarity">
    <text evidence="2">Belongs to the cystatin family.</text>
</comment>
<dbReference type="SMART" id="SM00043">
    <property type="entry name" value="CY"/>
    <property type="match status" value="1"/>
</dbReference>
<dbReference type="SMART" id="SM00848">
    <property type="entry name" value="Inhibitor_I29"/>
    <property type="match status" value="1"/>
</dbReference>
<dbReference type="InterPro" id="IPR013128">
    <property type="entry name" value="Peptidase_C1A"/>
</dbReference>
<dbReference type="CDD" id="cd00042">
    <property type="entry name" value="CY"/>
    <property type="match status" value="1"/>
</dbReference>
<feature type="domain" description="Cathepsin propeptide inhibitor" evidence="14">
    <location>
        <begin position="161"/>
        <end position="218"/>
    </location>
</feature>
<dbReference type="GO" id="GO:0006508">
    <property type="term" value="P:proteolysis"/>
    <property type="evidence" value="ECO:0007669"/>
    <property type="project" value="UniProtKB-KW"/>
</dbReference>
<evidence type="ECO:0000256" key="8">
    <source>
        <dbReference type="ARBA" id="ARBA00023157"/>
    </source>
</evidence>
<evidence type="ECO:0000256" key="3">
    <source>
        <dbReference type="ARBA" id="ARBA00022670"/>
    </source>
</evidence>
<dbReference type="Pfam" id="PF00031">
    <property type="entry name" value="Cystatin"/>
    <property type="match status" value="1"/>
</dbReference>
<dbReference type="InterPro" id="IPR039417">
    <property type="entry name" value="Peptidase_C1A_papain-like"/>
</dbReference>
<dbReference type="SMART" id="SM00645">
    <property type="entry name" value="Pept_C1"/>
    <property type="match status" value="1"/>
</dbReference>
<dbReference type="CDD" id="cd02248">
    <property type="entry name" value="Peptidase_C1A"/>
    <property type="match status" value="1"/>
</dbReference>
<dbReference type="Proteomes" id="UP001187531">
    <property type="component" value="Unassembled WGS sequence"/>
</dbReference>
<gene>
    <name evidence="15" type="ORF">QYM36_014731</name>
</gene>
<sequence>MKCAIFLGFILAFAYGQHRITGGISSIEDLEDETVVGAANFALSTLDAYDDDDNKRVFSKIIKGRKQVVAGILYYLDISMFMSSCSESFTECTPGPEDRQFICSVKVISQPWMEEKMKLIDSHCVPADKDNRHMKKNRNLKKEVKNSRNEKKEEKKLARRFKKFLAEHKKLYSSRREMQRRFEIYRQNQNIIKELQENEQGTAVYGDTFFADLTQEEFQYHKGLNMSYKRQETLLKKAVIPKQSAPEEFDWRNKSAVTPVKNQGSCGSCWAFSVTGNLEGVYSIKHGELLSFSEQELLDCDKLDGGCNGGLPENAYKAIEDLGGLETEDDYPYKGRGGQKCSIDSSEQIVKIKDFLEISQNEEEIAQWLAENGPVSVGINANVMQFYRRGVSHPKKFFCNPKNLDHGVLIVGYGTEITPVKQKVLPYWIVKNSWGTRWGEQGYYRVYRGDGTCGINTMVTSAVVE</sequence>
<evidence type="ECO:0000256" key="5">
    <source>
        <dbReference type="ARBA" id="ARBA00022801"/>
    </source>
</evidence>
<organism evidence="15 16">
    <name type="scientific">Artemia franciscana</name>
    <name type="common">Brine shrimp</name>
    <name type="synonym">Artemia sanfranciscana</name>
    <dbReference type="NCBI Taxonomy" id="6661"/>
    <lineage>
        <taxon>Eukaryota</taxon>
        <taxon>Metazoa</taxon>
        <taxon>Ecdysozoa</taxon>
        <taxon>Arthropoda</taxon>
        <taxon>Crustacea</taxon>
        <taxon>Branchiopoda</taxon>
        <taxon>Anostraca</taxon>
        <taxon>Artemiidae</taxon>
        <taxon>Artemia</taxon>
    </lineage>
</organism>
<dbReference type="PROSITE" id="PS00287">
    <property type="entry name" value="CYSTATIN"/>
    <property type="match status" value="1"/>
</dbReference>
<dbReference type="InterPro" id="IPR046350">
    <property type="entry name" value="Cystatin_sf"/>
</dbReference>
<keyword evidence="16" id="KW-1185">Reference proteome</keyword>
<dbReference type="InterPro" id="IPR025660">
    <property type="entry name" value="Pept_his_AS"/>
</dbReference>
<keyword evidence="9" id="KW-0325">Glycoprotein</keyword>
<evidence type="ECO:0000256" key="11">
    <source>
        <dbReference type="SAM" id="SignalP"/>
    </source>
</evidence>
<keyword evidence="3" id="KW-0645">Protease</keyword>
<keyword evidence="4 11" id="KW-0732">Signal</keyword>
<evidence type="ECO:0000256" key="6">
    <source>
        <dbReference type="ARBA" id="ARBA00022807"/>
    </source>
</evidence>
<feature type="domain" description="Peptidase C1A papain C-terminal" evidence="13">
    <location>
        <begin position="245"/>
        <end position="463"/>
    </location>
</feature>
<name>A0AA88HAM6_ARTSF</name>
<proteinExistence type="inferred from homology"/>
<comment type="similarity">
    <text evidence="1">Belongs to the peptidase C1 family.</text>
</comment>
<dbReference type="Pfam" id="PF00112">
    <property type="entry name" value="Peptidase_C1"/>
    <property type="match status" value="1"/>
</dbReference>
<dbReference type="EMBL" id="JAVRJZ010000019">
    <property type="protein sequence ID" value="KAK2706790.1"/>
    <property type="molecule type" value="Genomic_DNA"/>
</dbReference>
<keyword evidence="7" id="KW-0865">Zymogen</keyword>
<evidence type="ECO:0000256" key="9">
    <source>
        <dbReference type="ARBA" id="ARBA00023180"/>
    </source>
</evidence>
<feature type="coiled-coil region" evidence="10">
    <location>
        <begin position="130"/>
        <end position="157"/>
    </location>
</feature>